<evidence type="ECO:0000313" key="2">
    <source>
        <dbReference type="EMBL" id="MBA4679950.1"/>
    </source>
</evidence>
<feature type="transmembrane region" description="Helical" evidence="1">
    <location>
        <begin position="47"/>
        <end position="74"/>
    </location>
</feature>
<reference evidence="2" key="1">
    <citation type="journal article" date="2013" name="J. Plant Res.">
        <title>Effect of fungi and light on seed germination of three Opuntia species from semiarid lands of central Mexico.</title>
        <authorList>
            <person name="Delgado-Sanchez P."/>
            <person name="Jimenez-Bremont J.F."/>
            <person name="Guerrero-Gonzalez Mde L."/>
            <person name="Flores J."/>
        </authorList>
    </citation>
    <scope>NUCLEOTIDE SEQUENCE</scope>
    <source>
        <tissue evidence="2">Cladode</tissue>
    </source>
</reference>
<feature type="transmembrane region" description="Helical" evidence="1">
    <location>
        <begin position="86"/>
        <end position="106"/>
    </location>
</feature>
<accession>A0A7C9B1C1</accession>
<keyword evidence="1" id="KW-0812">Transmembrane</keyword>
<protein>
    <submittedName>
        <fullName evidence="2">Uncharacterized protein</fullName>
    </submittedName>
</protein>
<keyword evidence="1" id="KW-1133">Transmembrane helix</keyword>
<sequence length="130" mass="14749">MNWRELGIENPNPDLISVVVLISMYIIRVISDLYCCSGLNCSRNLHLLNTILLILFKLGLFLHYLTAVICFWVSSNRELSWMETSWSTYSSSAFGICALTWVRLLCLSHHHCNLAVQSSKGCHVTSLSIQ</sequence>
<keyword evidence="1" id="KW-0472">Membrane</keyword>
<dbReference type="AlphaFoldDB" id="A0A7C9B1C1"/>
<proteinExistence type="predicted"/>
<evidence type="ECO:0000256" key="1">
    <source>
        <dbReference type="SAM" id="Phobius"/>
    </source>
</evidence>
<organism evidence="2">
    <name type="scientific">Opuntia streptacantha</name>
    <name type="common">Prickly pear cactus</name>
    <name type="synonym">Opuntia cardona</name>
    <dbReference type="NCBI Taxonomy" id="393608"/>
    <lineage>
        <taxon>Eukaryota</taxon>
        <taxon>Viridiplantae</taxon>
        <taxon>Streptophyta</taxon>
        <taxon>Embryophyta</taxon>
        <taxon>Tracheophyta</taxon>
        <taxon>Spermatophyta</taxon>
        <taxon>Magnoliopsida</taxon>
        <taxon>eudicotyledons</taxon>
        <taxon>Gunneridae</taxon>
        <taxon>Pentapetalae</taxon>
        <taxon>Caryophyllales</taxon>
        <taxon>Cactineae</taxon>
        <taxon>Cactaceae</taxon>
        <taxon>Opuntioideae</taxon>
        <taxon>Opuntia</taxon>
    </lineage>
</organism>
<reference evidence="2" key="2">
    <citation type="submission" date="2020-07" db="EMBL/GenBank/DDBJ databases">
        <authorList>
            <person name="Vera ALvarez R."/>
            <person name="Arias-Moreno D.M."/>
            <person name="Jimenez-Jacinto V."/>
            <person name="Jimenez-Bremont J.F."/>
            <person name="Swaminathan K."/>
            <person name="Moose S.P."/>
            <person name="Guerrero-Gonzalez M.L."/>
            <person name="Marino-Ramirez L."/>
            <person name="Landsman D."/>
            <person name="Rodriguez-Kessler M."/>
            <person name="Delgado-Sanchez P."/>
        </authorList>
    </citation>
    <scope>NUCLEOTIDE SEQUENCE</scope>
    <source>
        <tissue evidence="2">Cladode</tissue>
    </source>
</reference>
<dbReference type="EMBL" id="GISG01285152">
    <property type="protein sequence ID" value="MBA4679950.1"/>
    <property type="molecule type" value="Transcribed_RNA"/>
</dbReference>
<name>A0A7C9B1C1_OPUST</name>
<feature type="transmembrane region" description="Helical" evidence="1">
    <location>
        <begin position="15"/>
        <end position="35"/>
    </location>
</feature>